<dbReference type="SUPFAM" id="SSF48452">
    <property type="entry name" value="TPR-like"/>
    <property type="match status" value="1"/>
</dbReference>
<feature type="signal peptide" evidence="1">
    <location>
        <begin position="1"/>
        <end position="21"/>
    </location>
</feature>
<dbReference type="OrthoDB" id="980916at2"/>
<dbReference type="AlphaFoldDB" id="A0A1M5VH27"/>
<keyword evidence="1" id="KW-0732">Signal</keyword>
<organism evidence="2 3">
    <name type="scientific">Chryseolinea serpens</name>
    <dbReference type="NCBI Taxonomy" id="947013"/>
    <lineage>
        <taxon>Bacteria</taxon>
        <taxon>Pseudomonadati</taxon>
        <taxon>Bacteroidota</taxon>
        <taxon>Cytophagia</taxon>
        <taxon>Cytophagales</taxon>
        <taxon>Fulvivirgaceae</taxon>
        <taxon>Chryseolinea</taxon>
    </lineage>
</organism>
<dbReference type="EMBL" id="FQWQ01000004">
    <property type="protein sequence ID" value="SHH74526.1"/>
    <property type="molecule type" value="Genomic_DNA"/>
</dbReference>
<feature type="chain" id="PRO_5012319189" description="Tetratricopeptide repeat-containing protein" evidence="1">
    <location>
        <begin position="22"/>
        <end position="594"/>
    </location>
</feature>
<gene>
    <name evidence="2" type="ORF">SAMN04488109_5100</name>
</gene>
<reference evidence="2 3" key="1">
    <citation type="submission" date="2016-11" db="EMBL/GenBank/DDBJ databases">
        <authorList>
            <person name="Jaros S."/>
            <person name="Januszkiewicz K."/>
            <person name="Wedrychowicz H."/>
        </authorList>
    </citation>
    <scope>NUCLEOTIDE SEQUENCE [LARGE SCALE GENOMIC DNA]</scope>
    <source>
        <strain evidence="2 3">DSM 24574</strain>
    </source>
</reference>
<evidence type="ECO:0000313" key="2">
    <source>
        <dbReference type="EMBL" id="SHH74526.1"/>
    </source>
</evidence>
<evidence type="ECO:0000256" key="1">
    <source>
        <dbReference type="SAM" id="SignalP"/>
    </source>
</evidence>
<dbReference type="Proteomes" id="UP000184212">
    <property type="component" value="Unassembled WGS sequence"/>
</dbReference>
<sequence length="594" mass="68103">MTKTALVKFLILFLFASSAYGQKVKYKDIWGLLSTKQYEAAEPFLKNYLKENSDNPNALLYMGIIFQEKSGKDDVLKQTRRAISDMDSAILYYDKAYKTITEKEVKRNDEYYQAYNRRDLRTGEFGVKLSDIQFDLEKKMEGLRERIDRVKMVKYYFNLADSLYKKSNALYKNIQASAPEEKSFYLRANENTVASLVALGGRYDSCLKAFNNYKSSAVTIGRTGYNQTLSEREIVDMKKDGASPANFYQDDLPLWDYRKFADKAKVSIEKEIIPMREHLVAYDIEINKLREKLNKDSISVRSDLTSLIDKLLMEQLKKYDSEPLPMEVFSLKIADLEYRSALLENKAVRDSSDLQFRLALLTKELKYVSRLDSMAAKLSAEDVDKKAEDYDQFIKNTYNSTVVLKSFVKALKEYSEREKLKKQTQFSQTKNALQWIVIGADSIPVVSAVMNARFKPLIIQEEKFTSGLQYADSLNPTGYFYTIRPSRVPDVKVTFPVDKPSFKLARLSSSKVLTYSDAGGQIYFVLVYAERPAKDGKHAATLAKIYRSDGLAWSTNYQLGYVPREIQFKSDGGEVTIKGDTQQNTIDKNGKLVK</sequence>
<protein>
    <recommendedName>
        <fullName evidence="4">Tetratricopeptide repeat-containing protein</fullName>
    </recommendedName>
</protein>
<dbReference type="RefSeq" id="WP_073140109.1">
    <property type="nucleotide sequence ID" value="NZ_FQWQ01000004.1"/>
</dbReference>
<name>A0A1M5VH27_9BACT</name>
<evidence type="ECO:0000313" key="3">
    <source>
        <dbReference type="Proteomes" id="UP000184212"/>
    </source>
</evidence>
<dbReference type="Gene3D" id="1.25.40.10">
    <property type="entry name" value="Tetratricopeptide repeat domain"/>
    <property type="match status" value="1"/>
</dbReference>
<keyword evidence="3" id="KW-1185">Reference proteome</keyword>
<evidence type="ECO:0008006" key="4">
    <source>
        <dbReference type="Google" id="ProtNLM"/>
    </source>
</evidence>
<proteinExistence type="predicted"/>
<dbReference type="InterPro" id="IPR011990">
    <property type="entry name" value="TPR-like_helical_dom_sf"/>
</dbReference>
<accession>A0A1M5VH27</accession>